<feature type="region of interest" description="Disordered" evidence="1">
    <location>
        <begin position="454"/>
        <end position="473"/>
    </location>
</feature>
<dbReference type="InterPro" id="IPR045518">
    <property type="entry name" value="2EXR"/>
</dbReference>
<protein>
    <recommendedName>
        <fullName evidence="2">2EXR domain-containing protein</fullName>
    </recommendedName>
</protein>
<accession>A0AAE0J1I5</accession>
<name>A0AAE0J1I5_9PEZI</name>
<reference evidence="3" key="1">
    <citation type="journal article" date="2023" name="Mol. Phylogenet. Evol.">
        <title>Genome-scale phylogeny and comparative genomics of the fungal order Sordariales.</title>
        <authorList>
            <person name="Hensen N."/>
            <person name="Bonometti L."/>
            <person name="Westerberg I."/>
            <person name="Brannstrom I.O."/>
            <person name="Guillou S."/>
            <person name="Cros-Aarteil S."/>
            <person name="Calhoun S."/>
            <person name="Haridas S."/>
            <person name="Kuo A."/>
            <person name="Mondo S."/>
            <person name="Pangilinan J."/>
            <person name="Riley R."/>
            <person name="LaButti K."/>
            <person name="Andreopoulos B."/>
            <person name="Lipzen A."/>
            <person name="Chen C."/>
            <person name="Yan M."/>
            <person name="Daum C."/>
            <person name="Ng V."/>
            <person name="Clum A."/>
            <person name="Steindorff A."/>
            <person name="Ohm R.A."/>
            <person name="Martin F."/>
            <person name="Silar P."/>
            <person name="Natvig D.O."/>
            <person name="Lalanne C."/>
            <person name="Gautier V."/>
            <person name="Ament-Velasquez S.L."/>
            <person name="Kruys A."/>
            <person name="Hutchinson M.I."/>
            <person name="Powell A.J."/>
            <person name="Barry K."/>
            <person name="Miller A.N."/>
            <person name="Grigoriev I.V."/>
            <person name="Debuchy R."/>
            <person name="Gladieux P."/>
            <person name="Hiltunen Thoren M."/>
            <person name="Johannesson H."/>
        </authorList>
    </citation>
    <scope>NUCLEOTIDE SEQUENCE</scope>
    <source>
        <strain evidence="3">SMH4131-1</strain>
    </source>
</reference>
<comment type="caution">
    <text evidence="3">The sequence shown here is derived from an EMBL/GenBank/DDBJ whole genome shotgun (WGS) entry which is preliminary data.</text>
</comment>
<reference evidence="3" key="2">
    <citation type="submission" date="2023-06" db="EMBL/GenBank/DDBJ databases">
        <authorList>
            <consortium name="Lawrence Berkeley National Laboratory"/>
            <person name="Haridas S."/>
            <person name="Hensen N."/>
            <person name="Bonometti L."/>
            <person name="Westerberg I."/>
            <person name="Brannstrom I.O."/>
            <person name="Guillou S."/>
            <person name="Cros-Aarteil S."/>
            <person name="Calhoun S."/>
            <person name="Kuo A."/>
            <person name="Mondo S."/>
            <person name="Pangilinan J."/>
            <person name="Riley R."/>
            <person name="Labutti K."/>
            <person name="Andreopoulos B."/>
            <person name="Lipzen A."/>
            <person name="Chen C."/>
            <person name="Yanf M."/>
            <person name="Daum C."/>
            <person name="Ng V."/>
            <person name="Clum A."/>
            <person name="Steindorff A."/>
            <person name="Ohm R."/>
            <person name="Martin F."/>
            <person name="Silar P."/>
            <person name="Natvig D."/>
            <person name="Lalanne C."/>
            <person name="Gautier V."/>
            <person name="Ament-Velasquez S.L."/>
            <person name="Kruys A."/>
            <person name="Hutchinson M.I."/>
            <person name="Powell A.J."/>
            <person name="Barry K."/>
            <person name="Miller A.N."/>
            <person name="Grigoriev I.V."/>
            <person name="Debuchy R."/>
            <person name="Gladieux P."/>
            <person name="Thoren M.H."/>
            <person name="Johannesson H."/>
        </authorList>
    </citation>
    <scope>NUCLEOTIDE SEQUENCE</scope>
    <source>
        <strain evidence="3">SMH4131-1</strain>
    </source>
</reference>
<evidence type="ECO:0000259" key="2">
    <source>
        <dbReference type="Pfam" id="PF20150"/>
    </source>
</evidence>
<proteinExistence type="predicted"/>
<feature type="compositionally biased region" description="Basic and acidic residues" evidence="1">
    <location>
        <begin position="386"/>
        <end position="397"/>
    </location>
</feature>
<dbReference type="Pfam" id="PF20150">
    <property type="entry name" value="2EXR"/>
    <property type="match status" value="1"/>
</dbReference>
<evidence type="ECO:0000313" key="4">
    <source>
        <dbReference type="Proteomes" id="UP001286456"/>
    </source>
</evidence>
<dbReference type="AlphaFoldDB" id="A0AAE0J1I5"/>
<feature type="region of interest" description="Disordered" evidence="1">
    <location>
        <begin position="361"/>
        <end position="397"/>
    </location>
</feature>
<organism evidence="3 4">
    <name type="scientific">Cercophora scortea</name>
    <dbReference type="NCBI Taxonomy" id="314031"/>
    <lineage>
        <taxon>Eukaryota</taxon>
        <taxon>Fungi</taxon>
        <taxon>Dikarya</taxon>
        <taxon>Ascomycota</taxon>
        <taxon>Pezizomycotina</taxon>
        <taxon>Sordariomycetes</taxon>
        <taxon>Sordariomycetidae</taxon>
        <taxon>Sordariales</taxon>
        <taxon>Lasiosphaeriaceae</taxon>
        <taxon>Cercophora</taxon>
    </lineage>
</organism>
<dbReference type="Proteomes" id="UP001286456">
    <property type="component" value="Unassembled WGS sequence"/>
</dbReference>
<gene>
    <name evidence="3" type="ORF">B0T19DRAFT_479995</name>
</gene>
<sequence length="473" mass="54050">MSVKLILRTDPFALDEDYEYHDYHDYHEYDEYDNDDDDDDDGVDPSVRVSYPGCSTFKVTPIDPRTMPNPKALVIPITKDNLNHWDQVVHKARLPTYPTGPLSTATFHCFPLLSTELRYKIWGMTVEPYNFTRGQIVSLDGPHGPRILLDYDRDWNDVDIFSICPDSRAAAISLYGQPDVLSCPFNPETDRITFRADVRELQRPRSYLFEPVRSDAGGRPIPDSTGSYPVILTPPRYYSIKVEIAPQVHKMVMRTRNPNSTAAPPEFISRVRNVRLTIKEMTPLDNETMTHTLVRNLYDRVFKFLRQTFLNIEHLTISAPLIDHCAAFELKSYNEDTQESYDWVRLCLMDALENLSTVPLPESSKRLASSSSTTTKGKGKGKGKAKAKDDPRAPFRDVNRVPFPRLKTLRIATTKSCLEEDHCSKEWLMDHRDPDDPAGQNIFVRFDKGVKPTMVGYEPPAKPGVVDNMEDED</sequence>
<keyword evidence="4" id="KW-1185">Reference proteome</keyword>
<evidence type="ECO:0000313" key="3">
    <source>
        <dbReference type="EMBL" id="KAK3335201.1"/>
    </source>
</evidence>
<evidence type="ECO:0000256" key="1">
    <source>
        <dbReference type="SAM" id="MobiDB-lite"/>
    </source>
</evidence>
<feature type="domain" description="2EXR" evidence="2">
    <location>
        <begin position="107"/>
        <end position="191"/>
    </location>
</feature>
<dbReference type="EMBL" id="JAUEPO010000001">
    <property type="protein sequence ID" value="KAK3335201.1"/>
    <property type="molecule type" value="Genomic_DNA"/>
</dbReference>